<evidence type="ECO:0000313" key="7">
    <source>
        <dbReference type="EMBL" id="GEL93580.1"/>
    </source>
</evidence>
<keyword evidence="5 6" id="KW-0472">Membrane</keyword>
<feature type="transmembrane region" description="Helical" evidence="6">
    <location>
        <begin position="244"/>
        <end position="264"/>
    </location>
</feature>
<feature type="transmembrane region" description="Helical" evidence="6">
    <location>
        <begin position="323"/>
        <end position="349"/>
    </location>
</feature>
<evidence type="ECO:0000256" key="3">
    <source>
        <dbReference type="ARBA" id="ARBA00022692"/>
    </source>
</evidence>
<comment type="caution">
    <text evidence="7">The sequence shown here is derived from an EMBL/GenBank/DDBJ whole genome shotgun (WGS) entry which is preliminary data.</text>
</comment>
<evidence type="ECO:0000256" key="6">
    <source>
        <dbReference type="SAM" id="Phobius"/>
    </source>
</evidence>
<evidence type="ECO:0000256" key="4">
    <source>
        <dbReference type="ARBA" id="ARBA00022989"/>
    </source>
</evidence>
<evidence type="ECO:0000256" key="5">
    <source>
        <dbReference type="ARBA" id="ARBA00023136"/>
    </source>
</evidence>
<evidence type="ECO:0000313" key="8">
    <source>
        <dbReference type="Proteomes" id="UP000321720"/>
    </source>
</evidence>
<feature type="transmembrane region" description="Helical" evidence="6">
    <location>
        <begin position="60"/>
        <end position="82"/>
    </location>
</feature>
<feature type="transmembrane region" description="Helical" evidence="6">
    <location>
        <begin position="297"/>
        <end position="317"/>
    </location>
</feature>
<feature type="transmembrane region" description="Helical" evidence="6">
    <location>
        <begin position="149"/>
        <end position="168"/>
    </location>
</feature>
<protein>
    <submittedName>
        <fullName evidence="7">Uncharacterized protein</fullName>
    </submittedName>
</protein>
<organism evidence="7 8">
    <name type="scientific">Cellulomonas composti</name>
    <dbReference type="NCBI Taxonomy" id="266130"/>
    <lineage>
        <taxon>Bacteria</taxon>
        <taxon>Bacillati</taxon>
        <taxon>Actinomycetota</taxon>
        <taxon>Actinomycetes</taxon>
        <taxon>Micrococcales</taxon>
        <taxon>Cellulomonadaceae</taxon>
        <taxon>Cellulomonas</taxon>
    </lineage>
</organism>
<dbReference type="GO" id="GO:0005886">
    <property type="term" value="C:plasma membrane"/>
    <property type="evidence" value="ECO:0007669"/>
    <property type="project" value="UniProtKB-SubCell"/>
</dbReference>
<evidence type="ECO:0000256" key="2">
    <source>
        <dbReference type="ARBA" id="ARBA00022475"/>
    </source>
</evidence>
<keyword evidence="2" id="KW-1003">Cell membrane</keyword>
<gene>
    <name evidence="7" type="ORF">CCO02nite_02380</name>
</gene>
<proteinExistence type="predicted"/>
<keyword evidence="8" id="KW-1185">Reference proteome</keyword>
<dbReference type="Pfam" id="PF03706">
    <property type="entry name" value="LPG_synthase_TM"/>
    <property type="match status" value="1"/>
</dbReference>
<name>A0A511J6E5_9CELL</name>
<evidence type="ECO:0000256" key="1">
    <source>
        <dbReference type="ARBA" id="ARBA00004651"/>
    </source>
</evidence>
<sequence length="361" mass="38694">MSRSRPADLTPVTAGDRVDPAVLAPRSVRRRLLKAALWIAVVVFAWFAVVRIVGRFDWSAVADAFALLHWWMLVPLLALLLARQVLNAVPLALYVPGLRLARSLENDLAANVVGTFAPPPGDIAIRVAQFRSWGVDPVLGMAGVTLNMLTFYAARFFAPVVGIALLAVEGVEHRQWVVALCCGAIATTMLVLLLLLLRSDELAARIGRTAGRAVRSVRSSVDPEQWAQATVRLRAQTADSLRRGLAPALLALVSMIVVDALVLLVSLRAVGVGTAELTVLDVLTAFFLAYPLTLMPLFGLGVLDAVLVGTWTAVAGVEHESSIVAATIVWRVVTLAGPLLMGGATLAWWRLRSRAGTLRTG</sequence>
<feature type="transmembrane region" description="Helical" evidence="6">
    <location>
        <begin position="35"/>
        <end position="54"/>
    </location>
</feature>
<comment type="subcellular location">
    <subcellularLocation>
        <location evidence="1">Cell membrane</location>
        <topology evidence="1">Multi-pass membrane protein</topology>
    </subcellularLocation>
</comment>
<feature type="transmembrane region" description="Helical" evidence="6">
    <location>
        <begin position="174"/>
        <end position="197"/>
    </location>
</feature>
<dbReference type="AlphaFoldDB" id="A0A511J6E5"/>
<dbReference type="Proteomes" id="UP000321720">
    <property type="component" value="Unassembled WGS sequence"/>
</dbReference>
<keyword evidence="3 6" id="KW-0812">Transmembrane</keyword>
<dbReference type="EMBL" id="BJWG01000001">
    <property type="protein sequence ID" value="GEL93580.1"/>
    <property type="molecule type" value="Genomic_DNA"/>
</dbReference>
<dbReference type="InterPro" id="IPR022791">
    <property type="entry name" value="L-PG_synthase/AglD"/>
</dbReference>
<dbReference type="RefSeq" id="WP_186812538.1">
    <property type="nucleotide sequence ID" value="NZ_BJWG01000001.1"/>
</dbReference>
<reference evidence="7 8" key="1">
    <citation type="submission" date="2019-07" db="EMBL/GenBank/DDBJ databases">
        <title>Whole genome shotgun sequence of Cellulomonas composti NBRC 100758.</title>
        <authorList>
            <person name="Hosoyama A."/>
            <person name="Uohara A."/>
            <person name="Ohji S."/>
            <person name="Ichikawa N."/>
        </authorList>
    </citation>
    <scope>NUCLEOTIDE SEQUENCE [LARGE SCALE GENOMIC DNA]</scope>
    <source>
        <strain evidence="7 8">NBRC 100758</strain>
    </source>
</reference>
<keyword evidence="4 6" id="KW-1133">Transmembrane helix</keyword>
<accession>A0A511J6E5</accession>